<evidence type="ECO:0000313" key="2">
    <source>
        <dbReference type="Proteomes" id="UP000020595"/>
    </source>
</evidence>
<evidence type="ECO:0000313" key="1">
    <source>
        <dbReference type="EMBL" id="EXB02776.1"/>
    </source>
</evidence>
<protein>
    <submittedName>
        <fullName evidence="1">Uncharacterized protein</fullName>
    </submittedName>
</protein>
<reference evidence="1 2" key="1">
    <citation type="submission" date="2014-02" db="EMBL/GenBank/DDBJ databases">
        <title>Comparative genomics and transcriptomics to identify genetic mechanisms underlying the emergence of carbapenem resistant Acinetobacter baumannii (CRAb).</title>
        <authorList>
            <person name="Harris A.D."/>
            <person name="Johnson K.J."/>
            <person name="George J."/>
            <person name="Shefchek K."/>
            <person name="Daugherty S.C."/>
            <person name="Parankush S."/>
            <person name="Sadzewicz L."/>
            <person name="Tallon L."/>
            <person name="Sengamalay N."/>
            <person name="Hazen T.H."/>
            <person name="Rasko D.A."/>
        </authorList>
    </citation>
    <scope>NUCLEOTIDE SEQUENCE [LARGE SCALE GENOMIC DNA]</scope>
    <source>
        <strain evidence="1 2">1295743</strain>
    </source>
</reference>
<comment type="caution">
    <text evidence="1">The sequence shown here is derived from an EMBL/GenBank/DDBJ whole genome shotgun (WGS) entry which is preliminary data.</text>
</comment>
<proteinExistence type="predicted"/>
<sequence length="35" mass="3813">MSHVAVLRAILLYFCQIVACDAVAMGKEEAFEIVA</sequence>
<organism evidence="1 2">
    <name type="scientific">Acinetobacter baumannii (strain 1295743)</name>
    <dbReference type="NCBI Taxonomy" id="1310613"/>
    <lineage>
        <taxon>Bacteria</taxon>
        <taxon>Pseudomonadati</taxon>
        <taxon>Pseudomonadota</taxon>
        <taxon>Gammaproteobacteria</taxon>
        <taxon>Moraxellales</taxon>
        <taxon>Moraxellaceae</taxon>
        <taxon>Acinetobacter</taxon>
        <taxon>Acinetobacter calcoaceticus/baumannii complex</taxon>
    </lineage>
</organism>
<gene>
    <name evidence="1" type="ORF">J512_4282</name>
</gene>
<accession>A0A009HWR3</accession>
<dbReference type="Proteomes" id="UP000020595">
    <property type="component" value="Unassembled WGS sequence"/>
</dbReference>
<dbReference type="EMBL" id="JEWH01000125">
    <property type="protein sequence ID" value="EXB02776.1"/>
    <property type="molecule type" value="Genomic_DNA"/>
</dbReference>
<name>A0A009HWR3_ACIB9</name>
<feature type="non-terminal residue" evidence="1">
    <location>
        <position position="35"/>
    </location>
</feature>
<dbReference type="AlphaFoldDB" id="A0A009HWR3"/>